<dbReference type="RefSeq" id="WP_139082705.1">
    <property type="nucleotide sequence ID" value="NZ_VDFV01000030.1"/>
</dbReference>
<dbReference type="Pfam" id="PF10604">
    <property type="entry name" value="Polyketide_cyc2"/>
    <property type="match status" value="1"/>
</dbReference>
<evidence type="ECO:0000313" key="3">
    <source>
        <dbReference type="Proteomes" id="UP000305709"/>
    </source>
</evidence>
<dbReference type="InterPro" id="IPR023393">
    <property type="entry name" value="START-like_dom_sf"/>
</dbReference>
<accession>A0A5C4N9M4</accession>
<dbReference type="AlphaFoldDB" id="A0A5C4N9M4"/>
<dbReference type="Proteomes" id="UP000305709">
    <property type="component" value="Unassembled WGS sequence"/>
</dbReference>
<comment type="caution">
    <text evidence="2">The sequence shown here is derived from an EMBL/GenBank/DDBJ whole genome shotgun (WGS) entry which is preliminary data.</text>
</comment>
<sequence>MPFPSSRYRIVTIWRVEASLEEVGAVLADIGGLSTWWPSVYLSAEEIAPGDALGVGKVVALHTKGWLPYTLRWRFRVTEVDPPRRVVLVPEGDFTGRGTWTFAQEGAVAVIRYDWDVEARKPVLRALTWLLRPLFTANHLWAMRQGEESLRLEVRRRAATETERARLPPPPGPSRLTFSRSARAPAIQGTDAA</sequence>
<dbReference type="InterPro" id="IPR019587">
    <property type="entry name" value="Polyketide_cyclase/dehydratase"/>
</dbReference>
<dbReference type="Gene3D" id="3.30.530.20">
    <property type="match status" value="1"/>
</dbReference>
<evidence type="ECO:0000256" key="1">
    <source>
        <dbReference type="SAM" id="MobiDB-lite"/>
    </source>
</evidence>
<dbReference type="EMBL" id="VDFV01000030">
    <property type="protein sequence ID" value="TNC66829.1"/>
    <property type="molecule type" value="Genomic_DNA"/>
</dbReference>
<reference evidence="2 3" key="1">
    <citation type="submission" date="2019-06" db="EMBL/GenBank/DDBJ databases">
        <authorList>
            <person name="Jiang L."/>
        </authorList>
    </citation>
    <scope>NUCLEOTIDE SEQUENCE [LARGE SCALE GENOMIC DNA]</scope>
    <source>
        <strain evidence="2 3">YIM 48858</strain>
    </source>
</reference>
<evidence type="ECO:0000313" key="2">
    <source>
        <dbReference type="EMBL" id="TNC66829.1"/>
    </source>
</evidence>
<keyword evidence="3" id="KW-1185">Reference proteome</keyword>
<gene>
    <name evidence="2" type="ORF">FHG71_15990</name>
</gene>
<dbReference type="SUPFAM" id="SSF55961">
    <property type="entry name" value="Bet v1-like"/>
    <property type="match status" value="1"/>
</dbReference>
<dbReference type="OrthoDB" id="5402478at2"/>
<name>A0A5C4N9M4_9RHOB</name>
<protein>
    <submittedName>
        <fullName evidence="2">Polyketide cyclase</fullName>
    </submittedName>
</protein>
<organism evidence="2 3">
    <name type="scientific">Rubellimicrobium roseum</name>
    <dbReference type="NCBI Taxonomy" id="687525"/>
    <lineage>
        <taxon>Bacteria</taxon>
        <taxon>Pseudomonadati</taxon>
        <taxon>Pseudomonadota</taxon>
        <taxon>Alphaproteobacteria</taxon>
        <taxon>Rhodobacterales</taxon>
        <taxon>Roseobacteraceae</taxon>
        <taxon>Rubellimicrobium</taxon>
    </lineage>
</organism>
<feature type="region of interest" description="Disordered" evidence="1">
    <location>
        <begin position="160"/>
        <end position="193"/>
    </location>
</feature>
<proteinExistence type="predicted"/>